<reference evidence="3" key="1">
    <citation type="submission" date="2022-04" db="EMBL/GenBank/DDBJ databases">
        <title>Paenibacillus mangrovi sp. nov., a novel endophytic bacterium isolated from bark of Kandelia candel.</title>
        <authorList>
            <person name="Tuo L."/>
        </authorList>
    </citation>
    <scope>NUCLEOTIDE SEQUENCE</scope>
    <source>
        <strain evidence="3">KQZ6P-2</strain>
    </source>
</reference>
<keyword evidence="1" id="KW-0732">Signal</keyword>
<dbReference type="EMBL" id="JALIRP010000001">
    <property type="protein sequence ID" value="MCJ8010223.1"/>
    <property type="molecule type" value="Genomic_DNA"/>
</dbReference>
<proteinExistence type="predicted"/>
<sequence>MRRNKQGRKAGLAVLSTVIALSMVLAGCSSKKESEADKPSSGNGLAPYEVTVAFFGNEQKDMLEVQDAMNKITKEKINATVKLMPIAMSAYQQQTNLMLTGNEKIDLMITSSGLNYSTQVAKGQLNPMNDLLDKYGEGIKNALDPDQIAASQINGENYAVTAVRDLASDYGILMRKDLLDKYHIDPGKIKTIDDLDAVFQVIKDNEADMVPLVAKNPGTAPFNAGYITYDPLGGGVGVLPNYDNNLKVVDFYETKEYADQLNTMHRWYQKGFMLKDAATSKQDGREMVKAGKAFAYFSNLKPGTEIEASRKSGKEMTVVRLTDAYTTTDSIQGIMWAIPKNSQDPARAMMLLNLLYSDKELYNLFTWGIEGKHYVKKSDNVIDYPPGVDIQNLGYNFGTPYMFGNQFLSYTWTTEDPDIWKKMDEFNKSAKKSKALGFSFDVDKVKTEMAAVNNVLTEYRVGLETGTLDPAENLPKFIDKLKAAGSDVIISEKQKQLDEWAKSRK</sequence>
<evidence type="ECO:0000259" key="2">
    <source>
        <dbReference type="Pfam" id="PF12010"/>
    </source>
</evidence>
<gene>
    <name evidence="3" type="ORF">MUG84_00520</name>
</gene>
<evidence type="ECO:0000313" key="3">
    <source>
        <dbReference type="EMBL" id="MCJ8010223.1"/>
    </source>
</evidence>
<name>A0A9X1WJN3_9BACL</name>
<evidence type="ECO:0000313" key="4">
    <source>
        <dbReference type="Proteomes" id="UP001139347"/>
    </source>
</evidence>
<accession>A0A9X1WJN3</accession>
<dbReference type="AlphaFoldDB" id="A0A9X1WJN3"/>
<evidence type="ECO:0000256" key="1">
    <source>
        <dbReference type="SAM" id="SignalP"/>
    </source>
</evidence>
<dbReference type="PANTHER" id="PTHR43649:SF17">
    <property type="entry name" value="ABC TRANSPORTER SOLUTE BINDING PROTEIN-SUGAR TRANSPORT"/>
    <property type="match status" value="1"/>
</dbReference>
<protein>
    <submittedName>
        <fullName evidence="3">ABC transporter substrate-binding protein</fullName>
    </submittedName>
</protein>
<dbReference type="PROSITE" id="PS51257">
    <property type="entry name" value="PROKAR_LIPOPROTEIN"/>
    <property type="match status" value="1"/>
</dbReference>
<keyword evidence="4" id="KW-1185">Reference proteome</keyword>
<comment type="caution">
    <text evidence="3">The sequence shown here is derived from an EMBL/GenBank/DDBJ whole genome shotgun (WGS) entry which is preliminary data.</text>
</comment>
<feature type="signal peptide" evidence="1">
    <location>
        <begin position="1"/>
        <end position="26"/>
    </location>
</feature>
<feature type="chain" id="PRO_5040854634" evidence="1">
    <location>
        <begin position="27"/>
        <end position="505"/>
    </location>
</feature>
<dbReference type="Pfam" id="PF12010">
    <property type="entry name" value="DUF3502"/>
    <property type="match status" value="1"/>
</dbReference>
<feature type="domain" description="DUF3502" evidence="2">
    <location>
        <begin position="435"/>
        <end position="502"/>
    </location>
</feature>
<dbReference type="InterPro" id="IPR050490">
    <property type="entry name" value="Bact_solute-bd_prot1"/>
</dbReference>
<dbReference type="InterPro" id="IPR022627">
    <property type="entry name" value="DUF3502"/>
</dbReference>
<dbReference type="PANTHER" id="PTHR43649">
    <property type="entry name" value="ARABINOSE-BINDING PROTEIN-RELATED"/>
    <property type="match status" value="1"/>
</dbReference>
<dbReference type="SUPFAM" id="SSF53850">
    <property type="entry name" value="Periplasmic binding protein-like II"/>
    <property type="match status" value="1"/>
</dbReference>
<organism evidence="3 4">
    <name type="scientific">Paenibacillus mangrovi</name>
    <dbReference type="NCBI Taxonomy" id="2931978"/>
    <lineage>
        <taxon>Bacteria</taxon>
        <taxon>Bacillati</taxon>
        <taxon>Bacillota</taxon>
        <taxon>Bacilli</taxon>
        <taxon>Bacillales</taxon>
        <taxon>Paenibacillaceae</taxon>
        <taxon>Paenibacillus</taxon>
    </lineage>
</organism>
<dbReference type="Gene3D" id="3.40.190.10">
    <property type="entry name" value="Periplasmic binding protein-like II"/>
    <property type="match status" value="2"/>
</dbReference>
<dbReference type="RefSeq" id="WP_244717615.1">
    <property type="nucleotide sequence ID" value="NZ_JALIRP010000001.1"/>
</dbReference>
<dbReference type="Proteomes" id="UP001139347">
    <property type="component" value="Unassembled WGS sequence"/>
</dbReference>